<gene>
    <name evidence="3" type="ORF">SAMN05444583_102288</name>
</gene>
<evidence type="ECO:0000313" key="4">
    <source>
        <dbReference type="Proteomes" id="UP000198677"/>
    </source>
</evidence>
<dbReference type="OrthoDB" id="4485131at2"/>
<evidence type="ECO:0000313" key="3">
    <source>
        <dbReference type="EMBL" id="SEK56072.1"/>
    </source>
</evidence>
<dbReference type="Proteomes" id="UP000198677">
    <property type="component" value="Unassembled WGS sequence"/>
</dbReference>
<dbReference type="InterPro" id="IPR058333">
    <property type="entry name" value="DUF8020"/>
</dbReference>
<dbReference type="AlphaFoldDB" id="A0A1H7I2J7"/>
<evidence type="ECO:0000256" key="1">
    <source>
        <dbReference type="SAM" id="SignalP"/>
    </source>
</evidence>
<dbReference type="EMBL" id="FOAW01000002">
    <property type="protein sequence ID" value="SEK56072.1"/>
    <property type="molecule type" value="Genomic_DNA"/>
</dbReference>
<organism evidence="3 4">
    <name type="scientific">Rhodococcus maanshanensis</name>
    <dbReference type="NCBI Taxonomy" id="183556"/>
    <lineage>
        <taxon>Bacteria</taxon>
        <taxon>Bacillati</taxon>
        <taxon>Actinomycetota</taxon>
        <taxon>Actinomycetes</taxon>
        <taxon>Mycobacteriales</taxon>
        <taxon>Nocardiaceae</taxon>
        <taxon>Rhodococcus</taxon>
    </lineage>
</organism>
<proteinExistence type="predicted"/>
<accession>A0A1H7I2J7</accession>
<evidence type="ECO:0000259" key="2">
    <source>
        <dbReference type="Pfam" id="PF26059"/>
    </source>
</evidence>
<feature type="signal peptide" evidence="1">
    <location>
        <begin position="1"/>
        <end position="26"/>
    </location>
</feature>
<keyword evidence="4" id="KW-1185">Reference proteome</keyword>
<keyword evidence="1" id="KW-0732">Signal</keyword>
<protein>
    <recommendedName>
        <fullName evidence="2">DUF8020 domain-containing protein</fullName>
    </recommendedName>
</protein>
<name>A0A1H7I2J7_9NOCA</name>
<reference evidence="4" key="1">
    <citation type="submission" date="2016-10" db="EMBL/GenBank/DDBJ databases">
        <authorList>
            <person name="Varghese N."/>
            <person name="Submissions S."/>
        </authorList>
    </citation>
    <scope>NUCLEOTIDE SEQUENCE [LARGE SCALE GENOMIC DNA]</scope>
    <source>
        <strain evidence="4">DSM 44675</strain>
    </source>
</reference>
<dbReference type="RefSeq" id="WP_072751182.1">
    <property type="nucleotide sequence ID" value="NZ_FOAW01000002.1"/>
</dbReference>
<feature type="chain" id="PRO_5011731734" description="DUF8020 domain-containing protein" evidence="1">
    <location>
        <begin position="27"/>
        <end position="231"/>
    </location>
</feature>
<sequence length="231" mass="22247">MSIRKFTATAILAITATSIATGTAHAVPRTTDAPQTSQNVENAVDWTVTGDGKQVIVQTAAGTLGTENNHLVVRDGRGAVVEAVPLAIAFDGLAHPVAAQVAGNTATLTANTDAGAATVVPKFGNARDIDLPAAIGGVQPAISLTSAVGGFLGAATGLVGGCLLGATVAGVVSAPAAMLFGAGPLAGCVGGALLLGATSGLAGTAIGGLGSALANAPQFIQLLNQPAAPKK</sequence>
<feature type="domain" description="DUF8020" evidence="2">
    <location>
        <begin position="44"/>
        <end position="111"/>
    </location>
</feature>
<dbReference type="Pfam" id="PF26059">
    <property type="entry name" value="DUF8020"/>
    <property type="match status" value="1"/>
</dbReference>